<dbReference type="AlphaFoldDB" id="A0A9D4SR81"/>
<reference evidence="2" key="1">
    <citation type="journal article" date="2020" name="Cell">
        <title>Large-Scale Comparative Analyses of Tick Genomes Elucidate Their Genetic Diversity and Vector Capacities.</title>
        <authorList>
            <consortium name="Tick Genome and Microbiome Consortium (TIGMIC)"/>
            <person name="Jia N."/>
            <person name="Wang J."/>
            <person name="Shi W."/>
            <person name="Du L."/>
            <person name="Sun Y."/>
            <person name="Zhan W."/>
            <person name="Jiang J.F."/>
            <person name="Wang Q."/>
            <person name="Zhang B."/>
            <person name="Ji P."/>
            <person name="Bell-Sakyi L."/>
            <person name="Cui X.M."/>
            <person name="Yuan T.T."/>
            <person name="Jiang B.G."/>
            <person name="Yang W.F."/>
            <person name="Lam T.T."/>
            <person name="Chang Q.C."/>
            <person name="Ding S.J."/>
            <person name="Wang X.J."/>
            <person name="Zhu J.G."/>
            <person name="Ruan X.D."/>
            <person name="Zhao L."/>
            <person name="Wei J.T."/>
            <person name="Ye R.Z."/>
            <person name="Que T.C."/>
            <person name="Du C.H."/>
            <person name="Zhou Y.H."/>
            <person name="Cheng J.X."/>
            <person name="Dai P.F."/>
            <person name="Guo W.B."/>
            <person name="Han X.H."/>
            <person name="Huang E.J."/>
            <person name="Li L.F."/>
            <person name="Wei W."/>
            <person name="Gao Y.C."/>
            <person name="Liu J.Z."/>
            <person name="Shao H.Z."/>
            <person name="Wang X."/>
            <person name="Wang C.C."/>
            <person name="Yang T.C."/>
            <person name="Huo Q.B."/>
            <person name="Li W."/>
            <person name="Chen H.Y."/>
            <person name="Chen S.E."/>
            <person name="Zhou L.G."/>
            <person name="Ni X.B."/>
            <person name="Tian J.H."/>
            <person name="Sheng Y."/>
            <person name="Liu T."/>
            <person name="Pan Y.S."/>
            <person name="Xia L.Y."/>
            <person name="Li J."/>
            <person name="Zhao F."/>
            <person name="Cao W.C."/>
        </authorList>
    </citation>
    <scope>NUCLEOTIDE SEQUENCE</scope>
    <source>
        <strain evidence="2">Rsan-2018</strain>
    </source>
</reference>
<dbReference type="Proteomes" id="UP000821837">
    <property type="component" value="Unassembled WGS sequence"/>
</dbReference>
<evidence type="ECO:0000313" key="3">
    <source>
        <dbReference type="Proteomes" id="UP000821837"/>
    </source>
</evidence>
<evidence type="ECO:0000256" key="1">
    <source>
        <dbReference type="SAM" id="MobiDB-lite"/>
    </source>
</evidence>
<comment type="caution">
    <text evidence="2">The sequence shown here is derived from an EMBL/GenBank/DDBJ whole genome shotgun (WGS) entry which is preliminary data.</text>
</comment>
<dbReference type="EMBL" id="JABSTV010001253">
    <property type="protein sequence ID" value="KAH7942832.1"/>
    <property type="molecule type" value="Genomic_DNA"/>
</dbReference>
<gene>
    <name evidence="2" type="ORF">HPB52_001614</name>
</gene>
<organism evidence="2 3">
    <name type="scientific">Rhipicephalus sanguineus</name>
    <name type="common">Brown dog tick</name>
    <name type="synonym">Ixodes sanguineus</name>
    <dbReference type="NCBI Taxonomy" id="34632"/>
    <lineage>
        <taxon>Eukaryota</taxon>
        <taxon>Metazoa</taxon>
        <taxon>Ecdysozoa</taxon>
        <taxon>Arthropoda</taxon>
        <taxon>Chelicerata</taxon>
        <taxon>Arachnida</taxon>
        <taxon>Acari</taxon>
        <taxon>Parasitiformes</taxon>
        <taxon>Ixodida</taxon>
        <taxon>Ixodoidea</taxon>
        <taxon>Ixodidae</taxon>
        <taxon>Rhipicephalinae</taxon>
        <taxon>Rhipicephalus</taxon>
        <taxon>Rhipicephalus</taxon>
    </lineage>
</organism>
<protein>
    <submittedName>
        <fullName evidence="2">Uncharacterized protein</fullName>
    </submittedName>
</protein>
<keyword evidence="3" id="KW-1185">Reference proteome</keyword>
<proteinExistence type="predicted"/>
<feature type="compositionally biased region" description="Low complexity" evidence="1">
    <location>
        <begin position="316"/>
        <end position="330"/>
    </location>
</feature>
<evidence type="ECO:0000313" key="2">
    <source>
        <dbReference type="EMBL" id="KAH7942832.1"/>
    </source>
</evidence>
<accession>A0A9D4SR81</accession>
<sequence>MSQRRRTNAERALTLVLPTLPSTERRLYLRSTLNASRLINPRRLHDGLTVQFPAMATTDNRPSPSTAAAPTTTYLTVSHPRDPGTFSAQAGLDVTTGSACTSVVGRSNAAPAARINKTELRANAGGRHVYQLASAAFSWKRACGNAASYDRAVGASHCGGLGQRRQRASAQRARSSDLRLQVLTTDCGSAELNDPTTAVLCSPCSNRGNVTSARELRTRSLLLLVSRAVAAHVASRVQSSGPRRRTPPANTTTRRRGCSSPRFRPRQKEPTHLEAAGGSDWNDARQASALISLLGQEGQRKYFAPAEQEEARTTRSNAASDPNSSAPTASKFDSLVKQLDRLFTASTNPLVEQKMAGAGGEAVTSCQHFWEATTSLKFRQAKMATFSLNRVTAAGADGTSEVFEIV</sequence>
<reference evidence="2" key="2">
    <citation type="submission" date="2021-09" db="EMBL/GenBank/DDBJ databases">
        <authorList>
            <person name="Jia N."/>
            <person name="Wang J."/>
            <person name="Shi W."/>
            <person name="Du L."/>
            <person name="Sun Y."/>
            <person name="Zhan W."/>
            <person name="Jiang J."/>
            <person name="Wang Q."/>
            <person name="Zhang B."/>
            <person name="Ji P."/>
            <person name="Sakyi L.B."/>
            <person name="Cui X."/>
            <person name="Yuan T."/>
            <person name="Jiang B."/>
            <person name="Yang W."/>
            <person name="Lam T.T.-Y."/>
            <person name="Chang Q."/>
            <person name="Ding S."/>
            <person name="Wang X."/>
            <person name="Zhu J."/>
            <person name="Ruan X."/>
            <person name="Zhao L."/>
            <person name="Wei J."/>
            <person name="Que T."/>
            <person name="Du C."/>
            <person name="Cheng J."/>
            <person name="Dai P."/>
            <person name="Han X."/>
            <person name="Huang E."/>
            <person name="Gao Y."/>
            <person name="Liu J."/>
            <person name="Shao H."/>
            <person name="Ye R."/>
            <person name="Li L."/>
            <person name="Wei W."/>
            <person name="Wang X."/>
            <person name="Wang C."/>
            <person name="Huo Q."/>
            <person name="Li W."/>
            <person name="Guo W."/>
            <person name="Chen H."/>
            <person name="Chen S."/>
            <person name="Zhou L."/>
            <person name="Zhou L."/>
            <person name="Ni X."/>
            <person name="Tian J."/>
            <person name="Zhou Y."/>
            <person name="Sheng Y."/>
            <person name="Liu T."/>
            <person name="Pan Y."/>
            <person name="Xia L."/>
            <person name="Li J."/>
            <person name="Zhao F."/>
            <person name="Cao W."/>
        </authorList>
    </citation>
    <scope>NUCLEOTIDE SEQUENCE</scope>
    <source>
        <strain evidence="2">Rsan-2018</strain>
        <tissue evidence="2">Larvae</tissue>
    </source>
</reference>
<feature type="region of interest" description="Disordered" evidence="1">
    <location>
        <begin position="304"/>
        <end position="330"/>
    </location>
</feature>
<feature type="region of interest" description="Disordered" evidence="1">
    <location>
        <begin position="234"/>
        <end position="281"/>
    </location>
</feature>
<name>A0A9D4SR81_RHISA</name>